<protein>
    <recommendedName>
        <fullName evidence="5">DUF4232 domain-containing protein</fullName>
    </recommendedName>
</protein>
<feature type="chain" id="PRO_5046320536" description="DUF4232 domain-containing protein" evidence="2">
    <location>
        <begin position="24"/>
        <end position="198"/>
    </location>
</feature>
<feature type="region of interest" description="Disordered" evidence="1">
    <location>
        <begin position="29"/>
        <end position="100"/>
    </location>
</feature>
<gene>
    <name evidence="3" type="ORF">ACFPC0_11475</name>
</gene>
<evidence type="ECO:0000313" key="3">
    <source>
        <dbReference type="EMBL" id="MFC4328447.1"/>
    </source>
</evidence>
<reference evidence="4" key="1">
    <citation type="journal article" date="2019" name="Int. J. Syst. Evol. Microbiol.">
        <title>The Global Catalogue of Microorganisms (GCM) 10K type strain sequencing project: providing services to taxonomists for standard genome sequencing and annotation.</title>
        <authorList>
            <consortium name="The Broad Institute Genomics Platform"/>
            <consortium name="The Broad Institute Genome Sequencing Center for Infectious Disease"/>
            <person name="Wu L."/>
            <person name="Ma J."/>
        </authorList>
    </citation>
    <scope>NUCLEOTIDE SEQUENCE [LARGE SCALE GENOMIC DNA]</scope>
    <source>
        <strain evidence="4">PCU 347</strain>
    </source>
</reference>
<feature type="compositionally biased region" description="Low complexity" evidence="1">
    <location>
        <begin position="39"/>
        <end position="86"/>
    </location>
</feature>
<comment type="caution">
    <text evidence="3">The sequence shown here is derived from an EMBL/GenBank/DDBJ whole genome shotgun (WGS) entry which is preliminary data.</text>
</comment>
<evidence type="ECO:0000256" key="1">
    <source>
        <dbReference type="SAM" id="MobiDB-lite"/>
    </source>
</evidence>
<sequence length="198" mass="19157">MRRTTLHRTTLATAATATALLLAGCGTSQDGKGGGGSPGTTAPASSPSSPAATAPTNPTTPTNPTASASGGSTAPSAPASPPVSASAPPPPGCTGHADLTAADSGRTVCLTVGGYLRLTLDGTKDRPWAPVKVTGSSVLKGADAGIVILPGDALAAYTATAPGTARLTSSRPMCAASPGTVACQGIARWTVTVRVTRP</sequence>
<organism evidence="3 4">
    <name type="scientific">Streptomyces andamanensis</name>
    <dbReference type="NCBI Taxonomy" id="1565035"/>
    <lineage>
        <taxon>Bacteria</taxon>
        <taxon>Bacillati</taxon>
        <taxon>Actinomycetota</taxon>
        <taxon>Actinomycetes</taxon>
        <taxon>Kitasatosporales</taxon>
        <taxon>Streptomycetaceae</taxon>
        <taxon>Streptomyces</taxon>
    </lineage>
</organism>
<keyword evidence="2" id="KW-0732">Signal</keyword>
<evidence type="ECO:0000256" key="2">
    <source>
        <dbReference type="SAM" id="SignalP"/>
    </source>
</evidence>
<dbReference type="RefSeq" id="WP_381738668.1">
    <property type="nucleotide sequence ID" value="NZ_JBHSDP010000012.1"/>
</dbReference>
<dbReference type="PROSITE" id="PS51257">
    <property type="entry name" value="PROKAR_LIPOPROTEIN"/>
    <property type="match status" value="1"/>
</dbReference>
<evidence type="ECO:0000313" key="4">
    <source>
        <dbReference type="Proteomes" id="UP001595824"/>
    </source>
</evidence>
<dbReference type="Proteomes" id="UP001595824">
    <property type="component" value="Unassembled WGS sequence"/>
</dbReference>
<proteinExistence type="predicted"/>
<feature type="signal peptide" evidence="2">
    <location>
        <begin position="1"/>
        <end position="23"/>
    </location>
</feature>
<dbReference type="EMBL" id="JBHSDP010000012">
    <property type="protein sequence ID" value="MFC4328447.1"/>
    <property type="molecule type" value="Genomic_DNA"/>
</dbReference>
<keyword evidence="4" id="KW-1185">Reference proteome</keyword>
<evidence type="ECO:0008006" key="5">
    <source>
        <dbReference type="Google" id="ProtNLM"/>
    </source>
</evidence>
<name>A0ABV8TCS2_9ACTN</name>
<accession>A0ABV8TCS2</accession>